<dbReference type="Proteomes" id="UP000027002">
    <property type="component" value="Chromosome 5"/>
</dbReference>
<dbReference type="GeneID" id="66067033"/>
<dbReference type="PANTHER" id="PTHR41390:SF1">
    <property type="entry name" value="NADH-UBIQUINONE OXIDOREDUCTASE 213 KDA SUBUNIT"/>
    <property type="match status" value="1"/>
</dbReference>
<evidence type="ECO:0000313" key="2">
    <source>
        <dbReference type="Proteomes" id="UP000027002"/>
    </source>
</evidence>
<evidence type="ECO:0000313" key="1">
    <source>
        <dbReference type="EMBL" id="QUC22015.1"/>
    </source>
</evidence>
<dbReference type="EMBL" id="CP072757">
    <property type="protein sequence ID" value="QUC22015.1"/>
    <property type="molecule type" value="Genomic_DNA"/>
</dbReference>
<dbReference type="RefSeq" id="XP_042999688.1">
    <property type="nucleotide sequence ID" value="XM_043143753.1"/>
</dbReference>
<dbReference type="AlphaFoldDB" id="A0A8E5HUR9"/>
<sequence length="217" mass="22293">MMASGGADASNGSPVRRQRPGFLPPLFVELVAPPLKVGAYAGTFGVLAGVGGAIARDASPVASGFSSGVQWFMLGSSYWFSRSVGIAAYGGENNMRPVDKVVVSGVAGSAAGAIAGLVRGPTKLLPAIVLCGLLGAGGQAVADRSSSAQAGNSKDNASGWLSRLSPLKKLTDDEYIDMMNDKILRVEVDIALIDDRIAELRAAEEGKEQGSRVNASR</sequence>
<gene>
    <name evidence="1" type="ORF">UV8b_06256</name>
</gene>
<name>A0A8E5HUR9_USTVR</name>
<dbReference type="PANTHER" id="PTHR41390">
    <property type="entry name" value="CHROMOSOME 7, WHOLE GENOME SHOTGUN SEQUENCE"/>
    <property type="match status" value="1"/>
</dbReference>
<proteinExistence type="predicted"/>
<protein>
    <submittedName>
        <fullName evidence="1">Uncharacterized protein</fullName>
    </submittedName>
</protein>
<accession>A0A8E5HUR9</accession>
<organism evidence="1 2">
    <name type="scientific">Ustilaginoidea virens</name>
    <name type="common">Rice false smut fungus</name>
    <name type="synonym">Villosiclava virens</name>
    <dbReference type="NCBI Taxonomy" id="1159556"/>
    <lineage>
        <taxon>Eukaryota</taxon>
        <taxon>Fungi</taxon>
        <taxon>Dikarya</taxon>
        <taxon>Ascomycota</taxon>
        <taxon>Pezizomycotina</taxon>
        <taxon>Sordariomycetes</taxon>
        <taxon>Hypocreomycetidae</taxon>
        <taxon>Hypocreales</taxon>
        <taxon>Clavicipitaceae</taxon>
        <taxon>Ustilaginoidea</taxon>
    </lineage>
</organism>
<dbReference type="KEGG" id="uvi:66067033"/>
<dbReference type="OrthoDB" id="5565730at2759"/>
<keyword evidence="2" id="KW-1185">Reference proteome</keyword>
<reference evidence="1" key="1">
    <citation type="submission" date="2020-03" db="EMBL/GenBank/DDBJ databases">
        <title>A mixture of massive structural variations and highly conserved coding sequences in Ustilaginoidea virens genome.</title>
        <authorList>
            <person name="Zhang K."/>
            <person name="Zhao Z."/>
            <person name="Zhang Z."/>
            <person name="Li Y."/>
            <person name="Hsiang T."/>
            <person name="Sun W."/>
        </authorList>
    </citation>
    <scope>NUCLEOTIDE SEQUENCE</scope>
    <source>
        <strain evidence="1">UV-8b</strain>
    </source>
</reference>